<dbReference type="Pfam" id="PF06181">
    <property type="entry name" value="Urate_ox_N"/>
    <property type="match status" value="1"/>
</dbReference>
<feature type="transmembrane region" description="Helical" evidence="1">
    <location>
        <begin position="266"/>
        <end position="285"/>
    </location>
</feature>
<reference evidence="3 4" key="1">
    <citation type="journal article" date="2019" name="Nat. Microbiol.">
        <title>Mediterranean grassland soil C-N compound turnover is dependent on rainfall and depth, and is mediated by genomically divergent microorganisms.</title>
        <authorList>
            <person name="Diamond S."/>
            <person name="Andeer P.F."/>
            <person name="Li Z."/>
            <person name="Crits-Christoph A."/>
            <person name="Burstein D."/>
            <person name="Anantharaman K."/>
            <person name="Lane K.R."/>
            <person name="Thomas B.C."/>
            <person name="Pan C."/>
            <person name="Northen T.R."/>
            <person name="Banfield J.F."/>
        </authorList>
    </citation>
    <scope>NUCLEOTIDE SEQUENCE [LARGE SCALE GENOMIC DNA]</scope>
    <source>
        <strain evidence="3">NP_1</strain>
    </source>
</reference>
<feature type="transmembrane region" description="Helical" evidence="1">
    <location>
        <begin position="128"/>
        <end position="149"/>
    </location>
</feature>
<feature type="transmembrane region" description="Helical" evidence="1">
    <location>
        <begin position="292"/>
        <end position="309"/>
    </location>
</feature>
<comment type="caution">
    <text evidence="3">The sequence shown here is derived from an EMBL/GenBank/DDBJ whole genome shotgun (WGS) entry which is preliminary data.</text>
</comment>
<feature type="transmembrane region" description="Helical" evidence="1">
    <location>
        <begin position="242"/>
        <end position="260"/>
    </location>
</feature>
<organism evidence="3 4">
    <name type="scientific">Candidatus Segetimicrobium genomatis</name>
    <dbReference type="NCBI Taxonomy" id="2569760"/>
    <lineage>
        <taxon>Bacteria</taxon>
        <taxon>Bacillati</taxon>
        <taxon>Candidatus Sysuimicrobiota</taxon>
        <taxon>Candidatus Sysuimicrobiia</taxon>
        <taxon>Candidatus Sysuimicrobiales</taxon>
        <taxon>Candidatus Segetimicrobiaceae</taxon>
        <taxon>Candidatus Segetimicrobium</taxon>
    </lineage>
</organism>
<dbReference type="GO" id="GO:0020037">
    <property type="term" value="F:heme binding"/>
    <property type="evidence" value="ECO:0007669"/>
    <property type="project" value="InterPro"/>
</dbReference>
<dbReference type="AlphaFoldDB" id="A0A537LJG9"/>
<dbReference type="GO" id="GO:0009055">
    <property type="term" value="F:electron transfer activity"/>
    <property type="evidence" value="ECO:0007669"/>
    <property type="project" value="InterPro"/>
</dbReference>
<name>A0A537LJG9_9BACT</name>
<evidence type="ECO:0000313" key="3">
    <source>
        <dbReference type="EMBL" id="TMJ08168.1"/>
    </source>
</evidence>
<feature type="domain" description="Urate oxidase N-terminal" evidence="2">
    <location>
        <begin position="18"/>
        <end position="305"/>
    </location>
</feature>
<proteinExistence type="predicted"/>
<keyword evidence="1" id="KW-0472">Membrane</keyword>
<feature type="transmembrane region" description="Helical" evidence="1">
    <location>
        <begin position="185"/>
        <end position="206"/>
    </location>
</feature>
<dbReference type="SUPFAM" id="SSF46626">
    <property type="entry name" value="Cytochrome c"/>
    <property type="match status" value="1"/>
</dbReference>
<protein>
    <submittedName>
        <fullName evidence="3">Urate hydroxylase PuuD</fullName>
    </submittedName>
</protein>
<feature type="transmembrane region" description="Helical" evidence="1">
    <location>
        <begin position="94"/>
        <end position="116"/>
    </location>
</feature>
<evidence type="ECO:0000313" key="4">
    <source>
        <dbReference type="Proteomes" id="UP000315217"/>
    </source>
</evidence>
<evidence type="ECO:0000259" key="2">
    <source>
        <dbReference type="Pfam" id="PF06181"/>
    </source>
</evidence>
<dbReference type="Proteomes" id="UP000315217">
    <property type="component" value="Unassembled WGS sequence"/>
</dbReference>
<dbReference type="InterPro" id="IPR010389">
    <property type="entry name" value="Urate_ox_N"/>
</dbReference>
<keyword evidence="1" id="KW-1133">Transmembrane helix</keyword>
<evidence type="ECO:0000256" key="1">
    <source>
        <dbReference type="SAM" id="Phobius"/>
    </source>
</evidence>
<dbReference type="InterPro" id="IPR036909">
    <property type="entry name" value="Cyt_c-like_dom_sf"/>
</dbReference>
<keyword evidence="1" id="KW-0812">Transmembrane</keyword>
<sequence>MVGASSGRREAANNMEAVLAEWLGLLLRWIHIIAGIMWIGDSLLFMWIDSHLSPDPQRRSEVAGVTWLIHGGGYYHLEKRLLVPGRLPPRLRWFWLEATSTWLSGFLLLILIYYMSADAYLIDRSVSSITPAAAIAVGVGLIVGGWLLYDGLWRTPLVNRPLILLPLSLLLLAAAGYLATHVLSARAAFLHIGAMLGTIMAANVWVHILPPQYRMVQAARAGREIDYSLGVHAKTRSTHNTYFTFPVIFLMISQHFPVVFTAQPAWLVLILFFVLGAGARHIMLVGVRPARTIAAATAAALVILVYLTARPVLSQRSTPPAVYGPVPSLSQVRAVLVERCAVCHSETPVMPGFVAPPVNVKMDTPQQIRALAGRIKIRAVEQRTMPPGNITHITDEERALLRRWMDAGAPLK</sequence>
<feature type="transmembrane region" description="Helical" evidence="1">
    <location>
        <begin position="161"/>
        <end position="179"/>
    </location>
</feature>
<dbReference type="EMBL" id="VBAI01000210">
    <property type="protein sequence ID" value="TMJ08168.1"/>
    <property type="molecule type" value="Genomic_DNA"/>
</dbReference>
<gene>
    <name evidence="3" type="ORF">E6G98_12600</name>
</gene>
<accession>A0A537LJG9</accession>